<dbReference type="PANTHER" id="PTHR42756:SF1">
    <property type="entry name" value="TRANSCRIPTIONAL REPRESSOR OF EMRAB OPERON"/>
    <property type="match status" value="1"/>
</dbReference>
<dbReference type="Pfam" id="PF01047">
    <property type="entry name" value="MarR"/>
    <property type="match status" value="1"/>
</dbReference>
<protein>
    <recommendedName>
        <fullName evidence="4">HTH marR-type domain-containing protein</fullName>
    </recommendedName>
</protein>
<keyword evidence="3" id="KW-0804">Transcription</keyword>
<evidence type="ECO:0000313" key="5">
    <source>
        <dbReference type="EMBL" id="BBH91708.1"/>
    </source>
</evidence>
<organism evidence="5">
    <name type="scientific">Thermosporothrix sp. COM3</name>
    <dbReference type="NCBI Taxonomy" id="2490863"/>
    <lineage>
        <taxon>Bacteria</taxon>
        <taxon>Bacillati</taxon>
        <taxon>Chloroflexota</taxon>
        <taxon>Ktedonobacteria</taxon>
        <taxon>Ktedonobacterales</taxon>
        <taxon>Thermosporotrichaceae</taxon>
        <taxon>Thermosporothrix</taxon>
    </lineage>
</organism>
<evidence type="ECO:0000256" key="1">
    <source>
        <dbReference type="ARBA" id="ARBA00023015"/>
    </source>
</evidence>
<dbReference type="PROSITE" id="PS50995">
    <property type="entry name" value="HTH_MARR_2"/>
    <property type="match status" value="1"/>
</dbReference>
<dbReference type="PRINTS" id="PR00598">
    <property type="entry name" value="HTHMARR"/>
</dbReference>
<dbReference type="Gene3D" id="1.10.10.10">
    <property type="entry name" value="Winged helix-like DNA-binding domain superfamily/Winged helix DNA-binding domain"/>
    <property type="match status" value="1"/>
</dbReference>
<dbReference type="EMBL" id="AP019376">
    <property type="protein sequence ID" value="BBH91708.1"/>
    <property type="molecule type" value="Genomic_DNA"/>
</dbReference>
<dbReference type="PANTHER" id="PTHR42756">
    <property type="entry name" value="TRANSCRIPTIONAL REGULATOR, MARR"/>
    <property type="match status" value="1"/>
</dbReference>
<dbReference type="InterPro" id="IPR036388">
    <property type="entry name" value="WH-like_DNA-bd_sf"/>
</dbReference>
<accession>A0A455SW09</accession>
<sequence length="147" mass="16647">MDVFEDTFFQQLAAVCSESRQAFDRHVGMSQLRRQLLTLLSESGELSHAALQQQLAVDGATITRLVKQFESEGVLSRRLDPQDNRYTLVSLTVSGQQIVAGLRAAHRLFQTQLLNGIPREEQELVLHVLERLHANIRALQEEGQQQK</sequence>
<dbReference type="InterPro" id="IPR000835">
    <property type="entry name" value="HTH_MarR-typ"/>
</dbReference>
<dbReference type="SMART" id="SM00347">
    <property type="entry name" value="HTH_MARR"/>
    <property type="match status" value="1"/>
</dbReference>
<evidence type="ECO:0000259" key="4">
    <source>
        <dbReference type="PROSITE" id="PS50995"/>
    </source>
</evidence>
<dbReference type="SUPFAM" id="SSF46785">
    <property type="entry name" value="Winged helix' DNA-binding domain"/>
    <property type="match status" value="1"/>
</dbReference>
<dbReference type="AlphaFoldDB" id="A0A455SW09"/>
<dbReference type="InterPro" id="IPR036390">
    <property type="entry name" value="WH_DNA-bd_sf"/>
</dbReference>
<reference evidence="5" key="1">
    <citation type="submission" date="2018-12" db="EMBL/GenBank/DDBJ databases">
        <title>Novel natural products biosynthetic potential of the class Ktedonobacteria.</title>
        <authorList>
            <person name="Zheng Y."/>
            <person name="Saitou A."/>
            <person name="Wang C.M."/>
            <person name="Toyoda A."/>
            <person name="Minakuchi Y."/>
            <person name="Sekiguchi Y."/>
            <person name="Ueda K."/>
            <person name="Takano H."/>
            <person name="Sakai Y."/>
            <person name="Yokota A."/>
            <person name="Yabe S."/>
        </authorList>
    </citation>
    <scope>NUCLEOTIDE SEQUENCE</scope>
    <source>
        <strain evidence="5">COM3</strain>
    </source>
</reference>
<evidence type="ECO:0000256" key="2">
    <source>
        <dbReference type="ARBA" id="ARBA00023125"/>
    </source>
</evidence>
<keyword evidence="2" id="KW-0238">DNA-binding</keyword>
<dbReference type="GO" id="GO:0003677">
    <property type="term" value="F:DNA binding"/>
    <property type="evidence" value="ECO:0007669"/>
    <property type="project" value="UniProtKB-KW"/>
</dbReference>
<name>A0A455SW09_9CHLR</name>
<dbReference type="GO" id="GO:0003700">
    <property type="term" value="F:DNA-binding transcription factor activity"/>
    <property type="evidence" value="ECO:0007669"/>
    <property type="project" value="InterPro"/>
</dbReference>
<keyword evidence="1" id="KW-0805">Transcription regulation</keyword>
<gene>
    <name evidence="5" type="ORF">KTC_64590</name>
</gene>
<feature type="domain" description="HTH marR-type" evidence="4">
    <location>
        <begin position="5"/>
        <end position="134"/>
    </location>
</feature>
<evidence type="ECO:0000256" key="3">
    <source>
        <dbReference type="ARBA" id="ARBA00023163"/>
    </source>
</evidence>
<proteinExistence type="predicted"/>